<organism evidence="18 19">
    <name type="scientific">Pyxicephalus adspersus</name>
    <name type="common">African bullfrog</name>
    <dbReference type="NCBI Taxonomy" id="30357"/>
    <lineage>
        <taxon>Eukaryota</taxon>
        <taxon>Metazoa</taxon>
        <taxon>Chordata</taxon>
        <taxon>Craniata</taxon>
        <taxon>Vertebrata</taxon>
        <taxon>Euteleostomi</taxon>
        <taxon>Amphibia</taxon>
        <taxon>Batrachia</taxon>
        <taxon>Anura</taxon>
        <taxon>Neobatrachia</taxon>
        <taxon>Ranoidea</taxon>
        <taxon>Pyxicephalidae</taxon>
        <taxon>Pyxicephalinae</taxon>
        <taxon>Pyxicephalus</taxon>
    </lineage>
</organism>
<evidence type="ECO:0000256" key="8">
    <source>
        <dbReference type="ARBA" id="ARBA00022692"/>
    </source>
</evidence>
<comment type="similarity">
    <text evidence="3">Belongs to the complex I NDUFB5 subunit family.</text>
</comment>
<dbReference type="PANTHER" id="PTHR13178:SF0">
    <property type="entry name" value="NADH DEHYDROGENASE [UBIQUINONE] 1 BETA SUBCOMPLEX SUBUNIT 5, MITOCHONDRIAL"/>
    <property type="match status" value="1"/>
</dbReference>
<keyword evidence="19" id="KW-1185">Reference proteome</keyword>
<comment type="subunit">
    <text evidence="4">Complex I is composed of 45 different subunits.</text>
</comment>
<keyword evidence="11" id="KW-0249">Electron transport</keyword>
<keyword evidence="10" id="KW-0809">Transit peptide</keyword>
<evidence type="ECO:0000256" key="11">
    <source>
        <dbReference type="ARBA" id="ARBA00022982"/>
    </source>
</evidence>
<dbReference type="GO" id="GO:0005743">
    <property type="term" value="C:mitochondrial inner membrane"/>
    <property type="evidence" value="ECO:0007669"/>
    <property type="project" value="UniProtKB-SubCell"/>
</dbReference>
<reference evidence="18" key="1">
    <citation type="thesis" date="2020" institute="ProQuest LLC" country="789 East Eisenhower Parkway, Ann Arbor, MI, USA">
        <title>Comparative Genomics and Chromosome Evolution.</title>
        <authorList>
            <person name="Mudd A.B."/>
        </authorList>
    </citation>
    <scope>NUCLEOTIDE SEQUENCE</scope>
    <source>
        <strain evidence="18">1538</strain>
        <tissue evidence="18">Blood</tissue>
    </source>
</reference>
<evidence type="ECO:0000256" key="3">
    <source>
        <dbReference type="ARBA" id="ARBA00007152"/>
    </source>
</evidence>
<name>A0AAV3AP21_PYXAD</name>
<keyword evidence="6" id="KW-0813">Transport</keyword>
<evidence type="ECO:0000256" key="13">
    <source>
        <dbReference type="ARBA" id="ARBA00023128"/>
    </source>
</evidence>
<keyword evidence="8 17" id="KW-0812">Transmembrane</keyword>
<evidence type="ECO:0000256" key="14">
    <source>
        <dbReference type="ARBA" id="ARBA00023136"/>
    </source>
</evidence>
<evidence type="ECO:0000256" key="9">
    <source>
        <dbReference type="ARBA" id="ARBA00022792"/>
    </source>
</evidence>
<dbReference type="EMBL" id="DYDO01000004">
    <property type="protein sequence ID" value="DBA26196.1"/>
    <property type="molecule type" value="Genomic_DNA"/>
</dbReference>
<evidence type="ECO:0000256" key="17">
    <source>
        <dbReference type="SAM" id="Phobius"/>
    </source>
</evidence>
<dbReference type="AlphaFoldDB" id="A0AAV3AP21"/>
<accession>A0AAV3AP21</accession>
<evidence type="ECO:0000256" key="16">
    <source>
        <dbReference type="ARBA" id="ARBA00032550"/>
    </source>
</evidence>
<evidence type="ECO:0000256" key="7">
    <source>
        <dbReference type="ARBA" id="ARBA00022660"/>
    </source>
</evidence>
<dbReference type="Pfam" id="PF09781">
    <property type="entry name" value="NDUF_B5"/>
    <property type="match status" value="1"/>
</dbReference>
<evidence type="ECO:0000256" key="10">
    <source>
        <dbReference type="ARBA" id="ARBA00022946"/>
    </source>
</evidence>
<evidence type="ECO:0000256" key="1">
    <source>
        <dbReference type="ARBA" id="ARBA00003195"/>
    </source>
</evidence>
<gene>
    <name evidence="18" type="ORF">GDO54_010489</name>
</gene>
<dbReference type="InterPro" id="IPR019173">
    <property type="entry name" value="NADH_UbQ_OxRdtase_B5_su"/>
</dbReference>
<dbReference type="Proteomes" id="UP001181693">
    <property type="component" value="Unassembled WGS sequence"/>
</dbReference>
<comment type="function">
    <text evidence="1">Accessory subunit of the mitochondrial membrane respiratory chain NADH dehydrogenase (Complex I), that is believed not to be involved in catalysis. Complex I functions in the transfer of electrons from NADH to the respiratory chain. The immediate electron acceptor for the enzyme is believed to be ubiquinone.</text>
</comment>
<keyword evidence="14 17" id="KW-0472">Membrane</keyword>
<keyword evidence="13" id="KW-0496">Mitochondrion</keyword>
<protein>
    <recommendedName>
        <fullName evidence="5">NADH dehydrogenase [ubiquinone] 1 beta subcomplex subunit 5, mitochondrial</fullName>
    </recommendedName>
    <alternativeName>
        <fullName evidence="16">Complex I-SGDH</fullName>
    </alternativeName>
    <alternativeName>
        <fullName evidence="15">NADH-ubiquinone oxidoreductase SGDH subunit</fullName>
    </alternativeName>
</protein>
<evidence type="ECO:0000256" key="4">
    <source>
        <dbReference type="ARBA" id="ARBA00011533"/>
    </source>
</evidence>
<feature type="transmembrane region" description="Helical" evidence="17">
    <location>
        <begin position="70"/>
        <end position="90"/>
    </location>
</feature>
<evidence type="ECO:0000313" key="19">
    <source>
        <dbReference type="Proteomes" id="UP001181693"/>
    </source>
</evidence>
<dbReference type="PANTHER" id="PTHR13178">
    <property type="entry name" value="NADH-UBIQUINONE OXIDOREDUCTASE SGDH SUBUNIT"/>
    <property type="match status" value="1"/>
</dbReference>
<evidence type="ECO:0000256" key="2">
    <source>
        <dbReference type="ARBA" id="ARBA00004434"/>
    </source>
</evidence>
<keyword evidence="12 17" id="KW-1133">Transmembrane helix</keyword>
<comment type="caution">
    <text evidence="18">The sequence shown here is derived from an EMBL/GenBank/DDBJ whole genome shotgun (WGS) entry which is preliminary data.</text>
</comment>
<evidence type="ECO:0000313" key="18">
    <source>
        <dbReference type="EMBL" id="DBA26196.1"/>
    </source>
</evidence>
<comment type="subcellular location">
    <subcellularLocation>
        <location evidence="2">Mitochondrion inner membrane</location>
        <topology evidence="2">Single-pass membrane protein</topology>
    </subcellularLocation>
</comment>
<evidence type="ECO:0000256" key="15">
    <source>
        <dbReference type="ARBA" id="ARBA00032395"/>
    </source>
</evidence>
<keyword evidence="9" id="KW-0999">Mitochondrion inner membrane</keyword>
<evidence type="ECO:0000256" key="12">
    <source>
        <dbReference type="ARBA" id="ARBA00022989"/>
    </source>
</evidence>
<keyword evidence="7" id="KW-0679">Respiratory chain</keyword>
<evidence type="ECO:0000256" key="6">
    <source>
        <dbReference type="ARBA" id="ARBA00022448"/>
    </source>
</evidence>
<proteinExistence type="inferred from homology"/>
<evidence type="ECO:0000256" key="5">
    <source>
        <dbReference type="ARBA" id="ARBA00015175"/>
    </source>
</evidence>
<sequence>MAGMSLLRSAVAMASRLQPFQRWALRSNVLPKKNPSAALAPVRYSSGGKRVFVIGPSVHHENKFKSYFKFYVLLGAVPAGIVILLINIFIGPAELAEIPEGYVPEFWEYYQHPISRWIARNVFIPVDESYEKAMAVIHQEEEKRHLRLYEDIARSSMRLRGDGPWYHFPTLDKNLIDNEPKSTPDL</sequence>